<evidence type="ECO:0000313" key="3">
    <source>
        <dbReference type="Proteomes" id="UP000823636"/>
    </source>
</evidence>
<dbReference type="InterPro" id="IPR002937">
    <property type="entry name" value="Amino_oxidase"/>
</dbReference>
<proteinExistence type="predicted"/>
<dbReference type="NCBIfam" id="NF005549">
    <property type="entry name" value="PRK07208.1-5"/>
    <property type="match status" value="1"/>
</dbReference>
<feature type="domain" description="Amine oxidase" evidence="1">
    <location>
        <begin position="13"/>
        <end position="307"/>
    </location>
</feature>
<organism evidence="2 3">
    <name type="scientific">Candidatus Caccoplasma merdipullorum</name>
    <dbReference type="NCBI Taxonomy" id="2840718"/>
    <lineage>
        <taxon>Bacteria</taxon>
        <taxon>Pseudomonadati</taxon>
        <taxon>Bacteroidota</taxon>
        <taxon>Bacteroidia</taxon>
        <taxon>Bacteroidales</taxon>
        <taxon>Bacteroidaceae</taxon>
        <taxon>Bacteroidaceae incertae sedis</taxon>
        <taxon>Candidatus Caccoplasma</taxon>
    </lineage>
</organism>
<dbReference type="Proteomes" id="UP000823636">
    <property type="component" value="Unassembled WGS sequence"/>
</dbReference>
<dbReference type="GO" id="GO:0005829">
    <property type="term" value="C:cytosol"/>
    <property type="evidence" value="ECO:0007669"/>
    <property type="project" value="TreeGrafter"/>
</dbReference>
<reference evidence="2" key="2">
    <citation type="journal article" date="2021" name="PeerJ">
        <title>Extensive microbial diversity within the chicken gut microbiome revealed by metagenomics and culture.</title>
        <authorList>
            <person name="Gilroy R."/>
            <person name="Ravi A."/>
            <person name="Getino M."/>
            <person name="Pursley I."/>
            <person name="Horton D.L."/>
            <person name="Alikhan N.F."/>
            <person name="Baker D."/>
            <person name="Gharbi K."/>
            <person name="Hall N."/>
            <person name="Watson M."/>
            <person name="Adriaenssens E.M."/>
            <person name="Foster-Nyarko E."/>
            <person name="Jarju S."/>
            <person name="Secka A."/>
            <person name="Antonio M."/>
            <person name="Oren A."/>
            <person name="Chaudhuri R.R."/>
            <person name="La Ragione R."/>
            <person name="Hildebrand F."/>
            <person name="Pallen M.J."/>
        </authorList>
    </citation>
    <scope>NUCLEOTIDE SEQUENCE</scope>
    <source>
        <strain evidence="2">G3-4614</strain>
    </source>
</reference>
<gene>
    <name evidence="2" type="ORF">IAC54_06715</name>
</gene>
<reference evidence="2" key="1">
    <citation type="submission" date="2020-10" db="EMBL/GenBank/DDBJ databases">
        <authorList>
            <person name="Gilroy R."/>
        </authorList>
    </citation>
    <scope>NUCLEOTIDE SEQUENCE</scope>
    <source>
        <strain evidence="2">G3-4614</strain>
    </source>
</reference>
<dbReference type="PANTHER" id="PTHR21197:SF0">
    <property type="entry name" value="UDP-GALACTOPYRANOSE MUTASE"/>
    <property type="match status" value="1"/>
</dbReference>
<dbReference type="Pfam" id="PF01593">
    <property type="entry name" value="Amino_oxidase"/>
    <property type="match status" value="1"/>
</dbReference>
<protein>
    <submittedName>
        <fullName evidence="2">NAD(P)/FAD-dependent oxidoreductase</fullName>
    </submittedName>
</protein>
<dbReference type="EMBL" id="JADIMW010000071">
    <property type="protein sequence ID" value="MBO8438572.1"/>
    <property type="molecule type" value="Genomic_DNA"/>
</dbReference>
<evidence type="ECO:0000313" key="2">
    <source>
        <dbReference type="EMBL" id="MBO8438572.1"/>
    </source>
</evidence>
<dbReference type="PRINTS" id="PR00419">
    <property type="entry name" value="ADXRDTASE"/>
</dbReference>
<dbReference type="SUPFAM" id="SSF51971">
    <property type="entry name" value="Nucleotide-binding domain"/>
    <property type="match status" value="1"/>
</dbReference>
<dbReference type="GO" id="GO:0050660">
    <property type="term" value="F:flavin adenine dinucleotide binding"/>
    <property type="evidence" value="ECO:0007669"/>
    <property type="project" value="TreeGrafter"/>
</dbReference>
<dbReference type="NCBIfam" id="NF005548">
    <property type="entry name" value="PRK07208.1-4"/>
    <property type="match status" value="1"/>
</dbReference>
<comment type="caution">
    <text evidence="2">The sequence shown here is derived from an EMBL/GenBank/DDBJ whole genome shotgun (WGS) entry which is preliminary data.</text>
</comment>
<accession>A0A9D9E2W3</accession>
<name>A0A9D9E2W3_9BACT</name>
<dbReference type="GO" id="GO:0016491">
    <property type="term" value="F:oxidoreductase activity"/>
    <property type="evidence" value="ECO:0007669"/>
    <property type="project" value="InterPro"/>
</dbReference>
<dbReference type="InterPro" id="IPR036188">
    <property type="entry name" value="FAD/NAD-bd_sf"/>
</dbReference>
<dbReference type="PANTHER" id="PTHR21197">
    <property type="entry name" value="UDP-GALACTOPYRANOSE MUTASE"/>
    <property type="match status" value="1"/>
</dbReference>
<dbReference type="NCBIfam" id="NF005546">
    <property type="entry name" value="PRK07208.1-2"/>
    <property type="match status" value="1"/>
</dbReference>
<dbReference type="AlphaFoldDB" id="A0A9D9E2W3"/>
<sequence length="522" mass="59882">MKKTVIIAGAGPAGLTAAYQLLEETDIHPVIFEQSDIIGGISQTYNHKGNRIDIGGHRFFSKSERVTDWWYKIMPPQGAPALDDILLEREQKYSDKGADPEKENRVMLSRNRVSRIFYLRKFFDYPISLKWQTFANMGLARTVKAGCGYMKAQVAKKEEDSLENFYINRFGEPLYKMFFEDYTEKVWGIHPSKLGADWGSQRVKGLSITAIVKDMVKKRFGSKDNKKVETSLIESFIYPKYGPGQLWECVADDIREKGGDIEMNSPVKGIHVTGNKVDYVEIEHKDGSVEKRDCDYFLSSMPIKDLIAAIKGIDIPGEVKQIASELPYRDFITVGLLVSKMSIENTTAIKTFKNRVPDTWIYIQERDVKIGRLQVFNNWSPYMVKDFKENIWLGLEYFCTEGDEMWEMSDDSFIKMAIDELEHIGIIKSEDVIDSVRIKIKKAYPAYYGSYYSLDKVKTFLDGIENLYCIGRNGQHRYNNMDHSMLTAMESVDAIAKGSKDKTAIWSVNTEEEYHENKGSQE</sequence>
<dbReference type="Gene3D" id="3.50.50.60">
    <property type="entry name" value="FAD/NAD(P)-binding domain"/>
    <property type="match status" value="1"/>
</dbReference>
<evidence type="ECO:0000259" key="1">
    <source>
        <dbReference type="Pfam" id="PF01593"/>
    </source>
</evidence>
<dbReference type="GO" id="GO:0008767">
    <property type="term" value="F:UDP-galactopyranose mutase activity"/>
    <property type="evidence" value="ECO:0007669"/>
    <property type="project" value="TreeGrafter"/>
</dbReference>